<dbReference type="Pfam" id="PF03443">
    <property type="entry name" value="AA9"/>
    <property type="match status" value="1"/>
</dbReference>
<comment type="cofactor">
    <cofactor evidence="1">
        <name>Cu(2+)</name>
        <dbReference type="ChEBI" id="CHEBI:29036"/>
    </cofactor>
</comment>
<evidence type="ECO:0000256" key="4">
    <source>
        <dbReference type="ARBA" id="ARBA00023157"/>
    </source>
</evidence>
<dbReference type="PANTHER" id="PTHR33353">
    <property type="entry name" value="PUTATIVE (AFU_ORTHOLOGUE AFUA_1G12560)-RELATED"/>
    <property type="match status" value="1"/>
</dbReference>
<evidence type="ECO:0000256" key="1">
    <source>
        <dbReference type="ARBA" id="ARBA00001973"/>
    </source>
</evidence>
<dbReference type="Proteomes" id="UP000250140">
    <property type="component" value="Unassembled WGS sequence"/>
</dbReference>
<keyword evidence="5" id="KW-0624">Polysaccharide degradation</keyword>
<comment type="domain">
    <text evidence="5">Has a modular structure: an endo-beta-1,4-glucanase catalytic module at the N-terminus, a linker rich in serines and threonines, and a C-terminal carbohydrate-binding module (CBM).</text>
</comment>
<keyword evidence="3 5" id="KW-0964">Secreted</keyword>
<organism evidence="8 9">
    <name type="scientific">Glonium stellatum</name>
    <dbReference type="NCBI Taxonomy" id="574774"/>
    <lineage>
        <taxon>Eukaryota</taxon>
        <taxon>Fungi</taxon>
        <taxon>Dikarya</taxon>
        <taxon>Ascomycota</taxon>
        <taxon>Pezizomycotina</taxon>
        <taxon>Dothideomycetes</taxon>
        <taxon>Pleosporomycetidae</taxon>
        <taxon>Gloniales</taxon>
        <taxon>Gloniaceae</taxon>
        <taxon>Glonium</taxon>
    </lineage>
</organism>
<dbReference type="CDD" id="cd21175">
    <property type="entry name" value="LPMO_AA9"/>
    <property type="match status" value="1"/>
</dbReference>
<feature type="chain" id="PRO_5034333385" description="AA9 family lytic polysaccharide monooxygenase" evidence="6">
    <location>
        <begin position="17"/>
        <end position="250"/>
    </location>
</feature>
<dbReference type="AlphaFoldDB" id="A0A8E2JWP9"/>
<keyword evidence="4 5" id="KW-1015">Disulfide bond</keyword>
<name>A0A8E2JWP9_9PEZI</name>
<evidence type="ECO:0000259" key="7">
    <source>
        <dbReference type="Pfam" id="PF03443"/>
    </source>
</evidence>
<evidence type="ECO:0000313" key="8">
    <source>
        <dbReference type="EMBL" id="OCL12419.1"/>
    </source>
</evidence>
<comment type="subcellular location">
    <subcellularLocation>
        <location evidence="2 5">Secreted</location>
    </subcellularLocation>
</comment>
<dbReference type="EMBL" id="KV748881">
    <property type="protein sequence ID" value="OCL12419.1"/>
    <property type="molecule type" value="Genomic_DNA"/>
</dbReference>
<evidence type="ECO:0000256" key="5">
    <source>
        <dbReference type="RuleBase" id="RU368122"/>
    </source>
</evidence>
<dbReference type="GO" id="GO:0008810">
    <property type="term" value="F:cellulase activity"/>
    <property type="evidence" value="ECO:0007669"/>
    <property type="project" value="UniProtKB-UniRule"/>
</dbReference>
<proteinExistence type="predicted"/>
<evidence type="ECO:0000256" key="6">
    <source>
        <dbReference type="SAM" id="SignalP"/>
    </source>
</evidence>
<dbReference type="Gene3D" id="2.70.50.70">
    <property type="match status" value="1"/>
</dbReference>
<feature type="signal peptide" evidence="6">
    <location>
        <begin position="1"/>
        <end position="16"/>
    </location>
</feature>
<dbReference type="EC" id="1.14.99.56" evidence="5"/>
<evidence type="ECO:0000313" key="9">
    <source>
        <dbReference type="Proteomes" id="UP000250140"/>
    </source>
</evidence>
<comment type="catalytic activity">
    <reaction evidence="5">
        <text>[(1-&gt;4)-beta-D-glucosyl]n+m + reduced acceptor + O2 = 4-dehydro-beta-D-glucosyl-[(1-&gt;4)-beta-D-glucosyl]n-1 + [(1-&gt;4)-beta-D-glucosyl]m + acceptor + H2O.</text>
        <dbReference type="EC" id="1.14.99.56"/>
    </reaction>
</comment>
<dbReference type="GO" id="GO:0030248">
    <property type="term" value="F:cellulose binding"/>
    <property type="evidence" value="ECO:0007669"/>
    <property type="project" value="UniProtKB-UniRule"/>
</dbReference>
<gene>
    <name evidence="8" type="ORF">AOQ84DRAFT_395710</name>
</gene>
<dbReference type="GO" id="GO:0005576">
    <property type="term" value="C:extracellular region"/>
    <property type="evidence" value="ECO:0007669"/>
    <property type="project" value="UniProtKB-SubCell"/>
</dbReference>
<dbReference type="GO" id="GO:0004497">
    <property type="term" value="F:monooxygenase activity"/>
    <property type="evidence" value="ECO:0007669"/>
    <property type="project" value="UniProtKB-KW"/>
</dbReference>
<evidence type="ECO:0000256" key="2">
    <source>
        <dbReference type="ARBA" id="ARBA00004613"/>
    </source>
</evidence>
<reference evidence="8 9" key="1">
    <citation type="journal article" date="2016" name="Nat. Commun.">
        <title>Ectomycorrhizal ecology is imprinted in the genome of the dominant symbiotic fungus Cenococcum geophilum.</title>
        <authorList>
            <consortium name="DOE Joint Genome Institute"/>
            <person name="Peter M."/>
            <person name="Kohler A."/>
            <person name="Ohm R.A."/>
            <person name="Kuo A."/>
            <person name="Krutzmann J."/>
            <person name="Morin E."/>
            <person name="Arend M."/>
            <person name="Barry K.W."/>
            <person name="Binder M."/>
            <person name="Choi C."/>
            <person name="Clum A."/>
            <person name="Copeland A."/>
            <person name="Grisel N."/>
            <person name="Haridas S."/>
            <person name="Kipfer T."/>
            <person name="LaButti K."/>
            <person name="Lindquist E."/>
            <person name="Lipzen A."/>
            <person name="Maire R."/>
            <person name="Meier B."/>
            <person name="Mihaltcheva S."/>
            <person name="Molinier V."/>
            <person name="Murat C."/>
            <person name="Poggeler S."/>
            <person name="Quandt C.A."/>
            <person name="Sperisen C."/>
            <person name="Tritt A."/>
            <person name="Tisserant E."/>
            <person name="Crous P.W."/>
            <person name="Henrissat B."/>
            <person name="Nehls U."/>
            <person name="Egli S."/>
            <person name="Spatafora J.W."/>
            <person name="Grigoriev I.V."/>
            <person name="Martin F.M."/>
        </authorList>
    </citation>
    <scope>NUCLEOTIDE SEQUENCE [LARGE SCALE GENOMIC DNA]</scope>
    <source>
        <strain evidence="8 9">CBS 207.34</strain>
    </source>
</reference>
<feature type="domain" description="Auxiliary Activity family 9 catalytic" evidence="7">
    <location>
        <begin position="17"/>
        <end position="240"/>
    </location>
</feature>
<evidence type="ECO:0000256" key="3">
    <source>
        <dbReference type="ARBA" id="ARBA00022525"/>
    </source>
</evidence>
<protein>
    <recommendedName>
        <fullName evidence="5">AA9 family lytic polysaccharide monooxygenase</fullName>
        <ecNumber evidence="5">1.14.99.56</ecNumber>
    </recommendedName>
    <alternativeName>
        <fullName evidence="5">Endo-beta-1,4-glucanase</fullName>
    </alternativeName>
    <alternativeName>
        <fullName evidence="5">Glycosyl hydrolase 61 family protein</fullName>
    </alternativeName>
</protein>
<keyword evidence="5" id="KW-0119">Carbohydrate metabolism</keyword>
<dbReference type="PANTHER" id="PTHR33353:SF19">
    <property type="entry name" value="GLYCOSYLHYDROLASE FAMILY 61-8 PROTEIN"/>
    <property type="match status" value="1"/>
</dbReference>
<keyword evidence="6" id="KW-0732">Signal</keyword>
<keyword evidence="8" id="KW-0503">Monooxygenase</keyword>
<accession>A0A8E2JWP9</accession>
<dbReference type="GO" id="GO:0030245">
    <property type="term" value="P:cellulose catabolic process"/>
    <property type="evidence" value="ECO:0007669"/>
    <property type="project" value="UniProtKB-UniRule"/>
</dbReference>
<keyword evidence="5" id="KW-0136">Cellulose degradation</keyword>
<dbReference type="OrthoDB" id="4849160at2759"/>
<sequence>MWTTAIVSYLVLKASAHGGIYSYEIDSVHYEGNRWFDPDRGQESIQRRWYVSPVEDPLSPNITCNYDGSATLPSLHASIKAGSNITAVWNNNFTFAKNLPFYWPMFVYMADCGGPCDQFNALDALWFKIAETGLNPGATIGGTPGPNGTPAWFQTILEGIRSLQEGWTITIPASLKAGSYLIRHEILSLHLWPPQFYPNYAQLTVTSDGDKLPGSDYLVTFPGAYSLNDPGVVISGTIYNENANTTVWRG</sequence>
<dbReference type="InterPro" id="IPR049892">
    <property type="entry name" value="AA9"/>
</dbReference>
<dbReference type="InterPro" id="IPR005103">
    <property type="entry name" value="AA9_LPMO"/>
</dbReference>
<keyword evidence="9" id="KW-1185">Reference proteome</keyword>
<comment type="function">
    <text evidence="5">Lytic polysaccharide monooxygenase (LMPO) that depolymerizes crystalline and amorphous polysaccharides via the oxidation of scissile alpha- or beta-(1-4)-glycosidic bonds, yielding C1 and/or C4 oxidation products. Catalysis by LPMOs requires the reduction of the active-site copper from Cu(II) to Cu(I) by a reducing agent and H(2)O(2) or O(2) as a cosubstrate.</text>
</comment>
<keyword evidence="8" id="KW-0560">Oxidoreductase</keyword>